<keyword evidence="1" id="KW-0472">Membrane</keyword>
<evidence type="ECO:0000313" key="3">
    <source>
        <dbReference type="Proteomes" id="UP001159370"/>
    </source>
</evidence>
<feature type="transmembrane region" description="Helical" evidence="1">
    <location>
        <begin position="106"/>
        <end position="125"/>
    </location>
</feature>
<dbReference type="AlphaFoldDB" id="A0AA43GZ67"/>
<feature type="transmembrane region" description="Helical" evidence="1">
    <location>
        <begin position="6"/>
        <end position="24"/>
    </location>
</feature>
<dbReference type="RefSeq" id="WP_280692820.1">
    <property type="nucleotide sequence ID" value="NZ_JANQDL010000080.1"/>
</dbReference>
<comment type="caution">
    <text evidence="2">The sequence shown here is derived from an EMBL/GenBank/DDBJ whole genome shotgun (WGS) entry which is preliminary data.</text>
</comment>
<sequence length="439" mass="49597">MVLAYTFLYLFIVTCVAIVAWSIIRLERIYQYPFFMISVFLSYILPQAFGLINTYDNYRSVVTPAIIAKTLLYTFMCAGMCWLGYQGQPNRKWLARLNVPIDEGKLFIAGIILSAIGNFCSFLLSRIEIQLAANRSWTGLATILYFFSSVLYIALPIFLIITLIRPHWLNITVTVITAWPILQRIIFVGRRQETVALVMIVVVSFFFVRRYIPPRWLFVGGVFSAAFIIPVLGELRGGFWTALFNGDWELLSFTAQSSLNRITEVGDILELRNAALIIDSTDVMNQYGYGTGLWDGIIFGFVPGQIVGFGLKESLQFKIGTLYDLENIYGYRIHVGTTITAMGDSFSDFGYFGCLLLALIAFLFKNLWFASCRGNIIAAILYAAIIDSAMLSVSHGVVKFLNEFIFKAGVVFLVAFFCRRKVPVMGNLTDQNIQQFTEK</sequence>
<keyword evidence="1" id="KW-1133">Transmembrane helix</keyword>
<name>A0AA43GZ67_9CYAN</name>
<keyword evidence="1" id="KW-0812">Transmembrane</keyword>
<evidence type="ECO:0000313" key="2">
    <source>
        <dbReference type="EMBL" id="MDH6064416.1"/>
    </source>
</evidence>
<feature type="transmembrane region" description="Helical" evidence="1">
    <location>
        <begin position="193"/>
        <end position="209"/>
    </location>
</feature>
<gene>
    <name evidence="2" type="ORF">NWP23_11695</name>
</gene>
<feature type="transmembrane region" description="Helical" evidence="1">
    <location>
        <begin position="168"/>
        <end position="187"/>
    </location>
</feature>
<dbReference type="EMBL" id="JANQDL010000080">
    <property type="protein sequence ID" value="MDH6064416.1"/>
    <property type="molecule type" value="Genomic_DNA"/>
</dbReference>
<feature type="transmembrane region" description="Helical" evidence="1">
    <location>
        <begin position="376"/>
        <end position="394"/>
    </location>
</feature>
<organism evidence="2 3">
    <name type="scientific">Umezakia ovalisporum FSS-62</name>
    <dbReference type="NCBI Taxonomy" id="2971776"/>
    <lineage>
        <taxon>Bacteria</taxon>
        <taxon>Bacillati</taxon>
        <taxon>Cyanobacteriota</taxon>
        <taxon>Cyanophyceae</taxon>
        <taxon>Nostocales</taxon>
        <taxon>Nodulariaceae</taxon>
        <taxon>Umezakia</taxon>
    </lineage>
</organism>
<feature type="transmembrane region" description="Helical" evidence="1">
    <location>
        <begin position="137"/>
        <end position="161"/>
    </location>
</feature>
<evidence type="ECO:0000256" key="1">
    <source>
        <dbReference type="SAM" id="Phobius"/>
    </source>
</evidence>
<accession>A0AA43GZ67</accession>
<dbReference type="Proteomes" id="UP001159370">
    <property type="component" value="Unassembled WGS sequence"/>
</dbReference>
<proteinExistence type="predicted"/>
<feature type="transmembrane region" description="Helical" evidence="1">
    <location>
        <begin position="61"/>
        <end position="85"/>
    </location>
</feature>
<protein>
    <recommendedName>
        <fullName evidence="4">Oligosaccharide repeat unit polymerase</fullName>
    </recommendedName>
</protein>
<feature type="transmembrane region" description="Helical" evidence="1">
    <location>
        <begin position="349"/>
        <end position="369"/>
    </location>
</feature>
<reference evidence="2 3" key="1">
    <citation type="journal article" date="2023" name="J. Phycol.">
        <title>Chrysosporum ovalisporum is synonymous with the true-branching cyanobacterium Umezakia natans (Nostocales/Aphanizomenonaceae).</title>
        <authorList>
            <person name="McGregor G.B."/>
            <person name="Sendall B.C."/>
            <person name="Niiyama Y."/>
            <person name="Tuji A."/>
            <person name="Willis A."/>
        </authorList>
    </citation>
    <scope>NUCLEOTIDE SEQUENCE [LARGE SCALE GENOMIC DNA]</scope>
    <source>
        <strain evidence="2 3">FSS-62</strain>
    </source>
</reference>
<feature type="transmembrane region" description="Helical" evidence="1">
    <location>
        <begin position="31"/>
        <end position="49"/>
    </location>
</feature>
<evidence type="ECO:0008006" key="4">
    <source>
        <dbReference type="Google" id="ProtNLM"/>
    </source>
</evidence>
<feature type="transmembrane region" description="Helical" evidence="1">
    <location>
        <begin position="216"/>
        <end position="233"/>
    </location>
</feature>